<dbReference type="InterPro" id="IPR021727">
    <property type="entry name" value="DUF3299"/>
</dbReference>
<dbReference type="RefSeq" id="WP_255232033.1">
    <property type="nucleotide sequence ID" value="NZ_CP090615.1"/>
</dbReference>
<proteinExistence type="predicted"/>
<keyword evidence="1" id="KW-0732">Signal</keyword>
<feature type="signal peptide" evidence="1">
    <location>
        <begin position="1"/>
        <end position="24"/>
    </location>
</feature>
<organism evidence="2 3">
    <name type="scientific">Vibrio pelagius</name>
    <dbReference type="NCBI Taxonomy" id="28169"/>
    <lineage>
        <taxon>Bacteria</taxon>
        <taxon>Pseudomonadati</taxon>
        <taxon>Pseudomonadota</taxon>
        <taxon>Gammaproteobacteria</taxon>
        <taxon>Vibrionales</taxon>
        <taxon>Vibrionaceae</taxon>
        <taxon>Vibrio</taxon>
    </lineage>
</organism>
<protein>
    <submittedName>
        <fullName evidence="2">DUF3299 domain-containing protein</fullName>
    </submittedName>
</protein>
<dbReference type="Gene3D" id="2.40.50.870">
    <property type="entry name" value="Protein of unknown function (DUF3299)"/>
    <property type="match status" value="1"/>
</dbReference>
<dbReference type="EMBL" id="CP090615">
    <property type="protein sequence ID" value="UTT86233.1"/>
    <property type="molecule type" value="Genomic_DNA"/>
</dbReference>
<name>A0ABY5G8M5_VIBPE</name>
<evidence type="ECO:0000313" key="2">
    <source>
        <dbReference type="EMBL" id="UTT86233.1"/>
    </source>
</evidence>
<sequence length="235" mass="26519">MNFIPAIQKWALLLLFVFANPLNASESHTSRGSDGELYLNWSSLIKKVEPIDNPFLTMSPTNLEMMKDYASLLRRVESNSSVFTKEDLTEYQSRMDSITKELKTSGLDPVALVEARNKIMQQQYEQMNSPNPSVVNQTWKIPGFIAPIDFDGTKVTRFFLVPIAGACIHTPAPPPNQIVMVEFEQGFELKGLEDPIWVEGKLESEMVSGVASYYDGQSQVEAIYTMKADTTQFYK</sequence>
<dbReference type="Proteomes" id="UP001059120">
    <property type="component" value="Chromosome 2"/>
</dbReference>
<reference evidence="2" key="1">
    <citation type="submission" date="2022-01" db="EMBL/GenBank/DDBJ databases">
        <title>Alginate degradation mechanism of Vibrio pelagius WXL662.</title>
        <authorList>
            <person name="He X."/>
        </authorList>
    </citation>
    <scope>NUCLEOTIDE SEQUENCE</scope>
    <source>
        <strain evidence="2">WXL662</strain>
    </source>
</reference>
<feature type="chain" id="PRO_5045425597" evidence="1">
    <location>
        <begin position="25"/>
        <end position="235"/>
    </location>
</feature>
<dbReference type="Pfam" id="PF11736">
    <property type="entry name" value="DUF3299"/>
    <property type="match status" value="1"/>
</dbReference>
<evidence type="ECO:0000256" key="1">
    <source>
        <dbReference type="SAM" id="SignalP"/>
    </source>
</evidence>
<accession>A0ABY5G8M5</accession>
<gene>
    <name evidence="2" type="ORF">LZI70_17915</name>
</gene>
<keyword evidence="3" id="KW-1185">Reference proteome</keyword>
<evidence type="ECO:0000313" key="3">
    <source>
        <dbReference type="Proteomes" id="UP001059120"/>
    </source>
</evidence>